<feature type="compositionally biased region" description="Polar residues" evidence="1">
    <location>
        <begin position="91"/>
        <end position="102"/>
    </location>
</feature>
<protein>
    <submittedName>
        <fullName evidence="2">Uncharacterized protein</fullName>
    </submittedName>
</protein>
<accession>G3H0J6</accession>
<dbReference type="GlyGen" id="G3H0J6">
    <property type="glycosylation" value="1 site"/>
</dbReference>
<evidence type="ECO:0000313" key="3">
    <source>
        <dbReference type="Proteomes" id="UP000001075"/>
    </source>
</evidence>
<reference evidence="3" key="1">
    <citation type="journal article" date="2011" name="Nat. Biotechnol.">
        <title>The genomic sequence of the Chinese hamster ovary (CHO)-K1 cell line.</title>
        <authorList>
            <person name="Xu X."/>
            <person name="Nagarajan H."/>
            <person name="Lewis N.E."/>
            <person name="Pan S."/>
            <person name="Cai Z."/>
            <person name="Liu X."/>
            <person name="Chen W."/>
            <person name="Xie M."/>
            <person name="Wang W."/>
            <person name="Hammond S."/>
            <person name="Andersen M.R."/>
            <person name="Neff N."/>
            <person name="Passarelli B."/>
            <person name="Koh W."/>
            <person name="Fan H.C."/>
            <person name="Wang J."/>
            <person name="Gui Y."/>
            <person name="Lee K.H."/>
            <person name="Betenbaugh M.J."/>
            <person name="Quake S.R."/>
            <person name="Famili I."/>
            <person name="Palsson B.O."/>
            <person name="Wang J."/>
        </authorList>
    </citation>
    <scope>NUCLEOTIDE SEQUENCE [LARGE SCALE GENOMIC DNA]</scope>
    <source>
        <strain evidence="3">CHO K1 cell line</strain>
    </source>
</reference>
<gene>
    <name evidence="2" type="ORF">I79_003656</name>
</gene>
<dbReference type="EMBL" id="JH000094">
    <property type="protein sequence ID" value="EGW10336.1"/>
    <property type="molecule type" value="Genomic_DNA"/>
</dbReference>
<organism evidence="2 3">
    <name type="scientific">Cricetulus griseus</name>
    <name type="common">Chinese hamster</name>
    <name type="synonym">Cricetulus barabensis griseus</name>
    <dbReference type="NCBI Taxonomy" id="10029"/>
    <lineage>
        <taxon>Eukaryota</taxon>
        <taxon>Metazoa</taxon>
        <taxon>Chordata</taxon>
        <taxon>Craniata</taxon>
        <taxon>Vertebrata</taxon>
        <taxon>Euteleostomi</taxon>
        <taxon>Mammalia</taxon>
        <taxon>Eutheria</taxon>
        <taxon>Euarchontoglires</taxon>
        <taxon>Glires</taxon>
        <taxon>Rodentia</taxon>
        <taxon>Myomorpha</taxon>
        <taxon>Muroidea</taxon>
        <taxon>Cricetidae</taxon>
        <taxon>Cricetinae</taxon>
        <taxon>Cricetulus</taxon>
    </lineage>
</organism>
<proteinExistence type="predicted"/>
<dbReference type="InParanoid" id="G3H0J6"/>
<evidence type="ECO:0000313" key="2">
    <source>
        <dbReference type="EMBL" id="EGW10336.1"/>
    </source>
</evidence>
<feature type="region of interest" description="Disordered" evidence="1">
    <location>
        <begin position="76"/>
        <end position="102"/>
    </location>
</feature>
<sequence>MGSSAQLCGESRPDVGMSPGRWGLRFHRRCSRGPLVPGPSGARPPAQGRPTRLRGHNSFQAQPLSLPPATAARSRLLGPSHQPFLPCSGPRASTPSGLLPASSQRRATAVSCTKLRFPQAALAAGCAPPRPRRILRSPCRPAAISDRQRRNLPKTRDGNGRTCFGLGEKNAEVFVIFRTHPEVEAEEAVGSALSGPRLTLGAGDC</sequence>
<feature type="region of interest" description="Disordered" evidence="1">
    <location>
        <begin position="1"/>
        <end position="64"/>
    </location>
</feature>
<dbReference type="AlphaFoldDB" id="G3H0J6"/>
<name>G3H0J6_CRIGR</name>
<evidence type="ECO:0000256" key="1">
    <source>
        <dbReference type="SAM" id="MobiDB-lite"/>
    </source>
</evidence>
<dbReference type="Proteomes" id="UP000001075">
    <property type="component" value="Unassembled WGS sequence"/>
</dbReference>